<feature type="region of interest" description="Disordered" evidence="1">
    <location>
        <begin position="1"/>
        <end position="95"/>
    </location>
</feature>
<evidence type="ECO:0000256" key="1">
    <source>
        <dbReference type="SAM" id="MobiDB-lite"/>
    </source>
</evidence>
<dbReference type="Proteomes" id="UP000276128">
    <property type="component" value="Unassembled WGS sequence"/>
</dbReference>
<evidence type="ECO:0000313" key="4">
    <source>
        <dbReference type="Proteomes" id="UP000276128"/>
    </source>
</evidence>
<organism evidence="3 4">
    <name type="scientific">Paenibacillus whitsoniae</name>
    <dbReference type="NCBI Taxonomy" id="2496558"/>
    <lineage>
        <taxon>Bacteria</taxon>
        <taxon>Bacillati</taxon>
        <taxon>Bacillota</taxon>
        <taxon>Bacilli</taxon>
        <taxon>Bacillales</taxon>
        <taxon>Paenibacillaceae</taxon>
        <taxon>Paenibacillus</taxon>
    </lineage>
</organism>
<dbReference type="EMBL" id="RXHU01000117">
    <property type="protein sequence ID" value="RTE02432.1"/>
    <property type="molecule type" value="Genomic_DNA"/>
</dbReference>
<name>A0A430J4S7_9BACL</name>
<sequence length="380" mass="38438">EPGNGTGTGNGTTEPGNGTGTGNGTTDPGNGTGTGNGTTDPGNGTGTGNGTTEPGNGTGNGTTDPGNGTGTGNGTTAPGGSGAAGSPASEDQLAAKAELQQAKLEQAIAAGEPEAAAALLQQLLATQAQLADAQSGASQGIASLDAAKQKLQAALSAAQAQGDTERAAELAASLAAVDEAKQSMQKDALFAQLDAVTALTAELPSSPGVQQKLEQQANELLAKLQEQEKAKYAPEELQELTATADALAQTTAIDTSEEPVTIQPLPPESVISPNIFIKFTAPPVIINGQAYLPIRSVSESFGAAVDWDPDTFTVTVSTEYTTVTSTINQATAYIDGIPTQNDGPSLLLEGRTYVPMRFIAESLGLQVDWNEAMKMIQIAK</sequence>
<evidence type="ECO:0000259" key="2">
    <source>
        <dbReference type="Pfam" id="PF07833"/>
    </source>
</evidence>
<proteinExistence type="predicted"/>
<keyword evidence="4" id="KW-1185">Reference proteome</keyword>
<dbReference type="RefSeq" id="WP_164716817.1">
    <property type="nucleotide sequence ID" value="NZ_RXHU01000117.1"/>
</dbReference>
<gene>
    <name evidence="3" type="ORF">EJQ19_29390</name>
</gene>
<dbReference type="Pfam" id="PF07833">
    <property type="entry name" value="Cu_amine_oxidN1"/>
    <property type="match status" value="1"/>
</dbReference>
<feature type="compositionally biased region" description="Low complexity" evidence="1">
    <location>
        <begin position="50"/>
        <end position="66"/>
    </location>
</feature>
<feature type="domain" description="Copper amine oxidase-like N-terminal" evidence="2">
    <location>
        <begin position="277"/>
        <end position="378"/>
    </location>
</feature>
<evidence type="ECO:0000313" key="3">
    <source>
        <dbReference type="EMBL" id="RTE02432.1"/>
    </source>
</evidence>
<dbReference type="SUPFAM" id="SSF55383">
    <property type="entry name" value="Copper amine oxidase, domain N"/>
    <property type="match status" value="1"/>
</dbReference>
<feature type="compositionally biased region" description="Gly residues" evidence="1">
    <location>
        <begin position="67"/>
        <end position="83"/>
    </location>
</feature>
<feature type="compositionally biased region" description="Gly residues" evidence="1">
    <location>
        <begin position="1"/>
        <end position="10"/>
    </location>
</feature>
<dbReference type="InterPro" id="IPR036582">
    <property type="entry name" value="Mao_N_sf"/>
</dbReference>
<comment type="caution">
    <text evidence="3">The sequence shown here is derived from an EMBL/GenBank/DDBJ whole genome shotgun (WGS) entry which is preliminary data.</text>
</comment>
<feature type="non-terminal residue" evidence="3">
    <location>
        <position position="1"/>
    </location>
</feature>
<reference evidence="3 4" key="1">
    <citation type="submission" date="2018-12" db="EMBL/GenBank/DDBJ databases">
        <title>Bacillus ochoae sp. nov., Paenibacillus whitsoniae sp. nov., Paenibacillus spiritus sp. nov. Isolated from the Mars Exploration Rover during spacecraft assembly.</title>
        <authorList>
            <person name="Seuylemezian A."/>
            <person name="Vaishampayan P."/>
        </authorList>
    </citation>
    <scope>NUCLEOTIDE SEQUENCE [LARGE SCALE GENOMIC DNA]</scope>
    <source>
        <strain evidence="3 4">MER 54</strain>
    </source>
</reference>
<protein>
    <submittedName>
        <fullName evidence="3">Copper amine oxidase N-terminal domain-containing protein</fullName>
    </submittedName>
</protein>
<dbReference type="InterPro" id="IPR012854">
    <property type="entry name" value="Cu_amine_oxidase-like_N"/>
</dbReference>
<dbReference type="Gene3D" id="3.30.457.10">
    <property type="entry name" value="Copper amine oxidase-like, N-terminal domain"/>
    <property type="match status" value="1"/>
</dbReference>
<dbReference type="AlphaFoldDB" id="A0A430J4S7"/>
<accession>A0A430J4S7</accession>